<feature type="binding site" evidence="11">
    <location>
        <position position="484"/>
    </location>
    <ligand>
        <name>Mg(2+)</name>
        <dbReference type="ChEBI" id="CHEBI:18420"/>
        <label>1</label>
        <note>catalytic</note>
    </ligand>
</feature>
<dbReference type="NCBIfam" id="TIGR01059">
    <property type="entry name" value="gyrB"/>
    <property type="match status" value="1"/>
</dbReference>
<feature type="binding site" evidence="11">
    <location>
        <position position="569"/>
    </location>
    <ligand>
        <name>Mg(2+)</name>
        <dbReference type="ChEBI" id="CHEBI:18420"/>
        <label>1</label>
        <note>catalytic</note>
    </ligand>
</feature>
<organism evidence="14 15">
    <name type="scientific">Paracidovorax citrulli</name>
    <name type="common">Acidovorax citrulli</name>
    <dbReference type="NCBI Taxonomy" id="80869"/>
    <lineage>
        <taxon>Bacteria</taxon>
        <taxon>Pseudomonadati</taxon>
        <taxon>Pseudomonadota</taxon>
        <taxon>Betaproteobacteria</taxon>
        <taxon>Burkholderiales</taxon>
        <taxon>Comamonadaceae</taxon>
        <taxon>Paracidovorax</taxon>
    </lineage>
</organism>
<dbReference type="PRINTS" id="PR00418">
    <property type="entry name" value="TPI2FAMILY"/>
</dbReference>
<dbReference type="InterPro" id="IPR013760">
    <property type="entry name" value="Topo_IIA-like_dom_sf"/>
</dbReference>
<dbReference type="InterPro" id="IPR013759">
    <property type="entry name" value="Topo_IIA_B_C"/>
</dbReference>
<feature type="compositionally biased region" description="Low complexity" evidence="12">
    <location>
        <begin position="21"/>
        <end position="37"/>
    </location>
</feature>
<evidence type="ECO:0000256" key="1">
    <source>
        <dbReference type="ARBA" id="ARBA00000185"/>
    </source>
</evidence>
<feature type="binding site" evidence="11">
    <location>
        <position position="569"/>
    </location>
    <ligand>
        <name>Mg(2+)</name>
        <dbReference type="ChEBI" id="CHEBI:18420"/>
        <label>2</label>
    </ligand>
</feature>
<dbReference type="NCBIfam" id="NF011501">
    <property type="entry name" value="PRK14939.1"/>
    <property type="match status" value="1"/>
</dbReference>
<feature type="domain" description="Toprim" evidence="13">
    <location>
        <begin position="478"/>
        <end position="604"/>
    </location>
</feature>
<dbReference type="CDD" id="cd03366">
    <property type="entry name" value="TOPRIM_TopoIIA_GyrB"/>
    <property type="match status" value="1"/>
</dbReference>
<evidence type="ECO:0000256" key="8">
    <source>
        <dbReference type="ARBA" id="ARBA00023029"/>
    </source>
</evidence>
<dbReference type="Pfam" id="PF02518">
    <property type="entry name" value="HATPase_c"/>
    <property type="match status" value="1"/>
</dbReference>
<dbReference type="Gene3D" id="3.30.565.10">
    <property type="entry name" value="Histidine kinase-like ATPase, C-terminal domain"/>
    <property type="match status" value="1"/>
</dbReference>
<sequence>MTAENTLPEPTLPTGDSQAQSVAAPDSVPAQAAAPSDGYGEGAIQILEGLEAVRKRPGMYIGDTSDGTGLHHLVFEVVDNSIDEALAGHCDDIVVTIHSDNSISVVDNGRGIPTGVKMDDKHEPKRSAAEIALTELHAGGKFNQNSYKVSGGLHGVGVSCVNALSKMLRLTVRRDGKVHLLEFSQGFVQNRILETVNGVEVSPMRVTGETDKRGTEVHFLPDTEIFKENNDFHYEILAKRLRELSFLNNGVRIRLKDERTGKEDDFSGAGGVMGFVQFINASKKVLHPNAFHATGSRPAETYGGIPGTEIGVEVAMQWNDGFNESVLCFTNNIPQRDGGTHLTGLRAAMTRVIGKYIEQNELAKKAKVEVSGDDMREGLCCVLSVKVPEPKFSSQTKDKLVSSEVRAPVEDIVAKALTDYLEERPNDAKILCGKIVEAARAREAARKAREMTRRKGVLDGMGLPGKLADCQEKDPALSEIYIVEGDSAGGSAKQGRDRKFQAILPLRGKILNVEKARYEKLLTSNEILTLITALGTGIGKASADGTGKGGADDFNVDKLRYHRIIIMTDADVDGAHIRTLLLTFFYRQMPELVERGHIYIAQPPLYKVKNGKEELYLKDGPALDTFLLRVALRDASVTTGGEQARTLDGETLSTLAQKHQVAEAVIERLSAFMDREALRAIADGVALNLDTVEDAEASAVALQAKLRELTTTGVPAEVAGEFDARTDKPVLRISRRHHGNIKSSIITQDFVHGADYAALAEAAHTFRGLLGEGAKVLRGEGERQREEKVSDFRQAMAWLIKEAERTTSRQRYKGLGEMNPEQLWETTMDPEVRRLLRVQIEDAIEADRVFTMLMGDEVEPRRDFIETNALRAGNIDV</sequence>
<dbReference type="PRINTS" id="PR01159">
    <property type="entry name" value="DNAGYRASEB"/>
</dbReference>
<keyword evidence="9" id="KW-0238">DNA-binding</keyword>
<dbReference type="PROSITE" id="PS00177">
    <property type="entry name" value="TOPOISOMERASE_II"/>
    <property type="match status" value="1"/>
</dbReference>
<proteinExistence type="inferred from homology"/>
<dbReference type="EC" id="5.6.2.2" evidence="11"/>
<dbReference type="InterPro" id="IPR020568">
    <property type="entry name" value="Ribosomal_Su5_D2-typ_SF"/>
</dbReference>
<dbReference type="Pfam" id="PF01751">
    <property type="entry name" value="Toprim"/>
    <property type="match status" value="1"/>
</dbReference>
<dbReference type="InterPro" id="IPR001241">
    <property type="entry name" value="Topo_IIA"/>
</dbReference>
<keyword evidence="5 11" id="KW-0547">Nucleotide-binding</keyword>
<evidence type="ECO:0000256" key="4">
    <source>
        <dbReference type="ARBA" id="ARBA00022723"/>
    </source>
</evidence>
<keyword evidence="8 11" id="KW-0799">Topoisomerase</keyword>
<keyword evidence="6 11" id="KW-0067">ATP-binding</keyword>
<dbReference type="InterPro" id="IPR006171">
    <property type="entry name" value="TOPRIM_dom"/>
</dbReference>
<dbReference type="InterPro" id="IPR049353">
    <property type="entry name" value="GyrB_hook"/>
</dbReference>
<evidence type="ECO:0000256" key="3">
    <source>
        <dbReference type="ARBA" id="ARBA00022490"/>
    </source>
</evidence>
<dbReference type="HAMAP" id="MF_01898">
    <property type="entry name" value="GyrB"/>
    <property type="match status" value="1"/>
</dbReference>
<evidence type="ECO:0000256" key="6">
    <source>
        <dbReference type="ARBA" id="ARBA00022840"/>
    </source>
</evidence>
<dbReference type="InterPro" id="IPR002288">
    <property type="entry name" value="DNA_gyrase_B_C"/>
</dbReference>
<dbReference type="CDD" id="cd16928">
    <property type="entry name" value="HATPase_GyrB-like"/>
    <property type="match status" value="1"/>
</dbReference>
<dbReference type="RefSeq" id="WP_011793199.1">
    <property type="nucleotide sequence ID" value="NZ_CP023687.1"/>
</dbReference>
<evidence type="ECO:0000256" key="10">
    <source>
        <dbReference type="ARBA" id="ARBA00023235"/>
    </source>
</evidence>
<keyword evidence="4 11" id="KW-0479">Metal-binding</keyword>
<name>A0ABY9AQ09_PARCI</name>
<dbReference type="CDD" id="cd00822">
    <property type="entry name" value="TopoII_Trans_DNA_gyrase"/>
    <property type="match status" value="1"/>
</dbReference>
<dbReference type="InterPro" id="IPR013506">
    <property type="entry name" value="Topo_IIA_bsu_dom2"/>
</dbReference>
<accession>A0ABY9AQ09</accession>
<dbReference type="InterPro" id="IPR034160">
    <property type="entry name" value="TOPRIM_GyrB"/>
</dbReference>
<keyword evidence="15" id="KW-1185">Reference proteome</keyword>
<dbReference type="GeneID" id="79789797"/>
<dbReference type="InterPro" id="IPR000565">
    <property type="entry name" value="Topo_IIA_B"/>
</dbReference>
<dbReference type="PANTHER" id="PTHR45866:SF1">
    <property type="entry name" value="DNA GYRASE SUBUNIT B, MITOCHONDRIAL"/>
    <property type="match status" value="1"/>
</dbReference>
<comment type="catalytic activity">
    <reaction evidence="1 11">
        <text>ATP-dependent breakage, passage and rejoining of double-stranded DNA.</text>
        <dbReference type="EC" id="5.6.2.2"/>
    </reaction>
</comment>
<feature type="region of interest" description="Disordered" evidence="12">
    <location>
        <begin position="1"/>
        <end position="37"/>
    </location>
</feature>
<feature type="site" description="Interaction with DNA" evidence="11">
    <location>
        <position position="512"/>
    </location>
</feature>
<feature type="site" description="Interaction with DNA" evidence="11">
    <location>
        <position position="509"/>
    </location>
</feature>
<dbReference type="PROSITE" id="PS50880">
    <property type="entry name" value="TOPRIM"/>
    <property type="match status" value="1"/>
</dbReference>
<dbReference type="InterPro" id="IPR003594">
    <property type="entry name" value="HATPase_dom"/>
</dbReference>
<comment type="similarity">
    <text evidence="2 11">Belongs to the type II topoisomerase GyrB family.</text>
</comment>
<evidence type="ECO:0000256" key="11">
    <source>
        <dbReference type="HAMAP-Rule" id="MF_01898"/>
    </source>
</evidence>
<evidence type="ECO:0000313" key="14">
    <source>
        <dbReference type="EMBL" id="WIY49024.1"/>
    </source>
</evidence>
<dbReference type="SUPFAM" id="SSF55874">
    <property type="entry name" value="ATPase domain of HSP90 chaperone/DNA topoisomerase II/histidine kinase"/>
    <property type="match status" value="1"/>
</dbReference>
<dbReference type="NCBIfam" id="NF004189">
    <property type="entry name" value="PRK05644.1"/>
    <property type="match status" value="1"/>
</dbReference>
<evidence type="ECO:0000256" key="9">
    <source>
        <dbReference type="ARBA" id="ARBA00023125"/>
    </source>
</evidence>
<comment type="miscellaneous">
    <text evidence="11">Few gyrases are as efficient as E.coli at forming negative supercoils. Not all organisms have 2 type II topoisomerases; in organisms with a single type II topoisomerase this enzyme also has to decatenate newly replicated chromosomes.</text>
</comment>
<dbReference type="SMART" id="SM00387">
    <property type="entry name" value="HATPase_c"/>
    <property type="match status" value="1"/>
</dbReference>
<dbReference type="Proteomes" id="UP001242732">
    <property type="component" value="Chromosome"/>
</dbReference>
<reference evidence="14 15" key="1">
    <citation type="submission" date="2023-06" db="EMBL/GenBank/DDBJ databases">
        <authorList>
            <person name="Ham H."/>
            <person name="Park D.S."/>
        </authorList>
    </citation>
    <scope>NUCLEOTIDE SEQUENCE [LARGE SCALE GENOMIC DNA]</scope>
    <source>
        <strain evidence="14 15">KACC 17005</strain>
    </source>
</reference>
<dbReference type="InterPro" id="IPR036890">
    <property type="entry name" value="HATPase_C_sf"/>
</dbReference>
<dbReference type="Pfam" id="PF00986">
    <property type="entry name" value="DNA_gyraseB_C"/>
    <property type="match status" value="1"/>
</dbReference>
<keyword evidence="10 11" id="KW-0413">Isomerase</keyword>
<dbReference type="Pfam" id="PF18053">
    <property type="entry name" value="GyrB_insert"/>
    <property type="match status" value="1"/>
</dbReference>
<gene>
    <name evidence="11 14" type="primary">gyrB</name>
    <name evidence="14" type="ORF">QRO08_00105</name>
</gene>
<dbReference type="Pfam" id="PF00204">
    <property type="entry name" value="DNA_gyraseB"/>
    <property type="match status" value="1"/>
</dbReference>
<dbReference type="Pfam" id="PF21249">
    <property type="entry name" value="GyrB_hook"/>
    <property type="match status" value="1"/>
</dbReference>
<dbReference type="EMBL" id="CP127363">
    <property type="protein sequence ID" value="WIY49024.1"/>
    <property type="molecule type" value="Genomic_DNA"/>
</dbReference>
<keyword evidence="7 11" id="KW-0460">Magnesium</keyword>
<dbReference type="Gene3D" id="3.30.230.10">
    <property type="match status" value="1"/>
</dbReference>
<dbReference type="InterPro" id="IPR014721">
    <property type="entry name" value="Ribsml_uS5_D2-typ_fold_subgr"/>
</dbReference>
<dbReference type="SMART" id="SM00433">
    <property type="entry name" value="TOP2c"/>
    <property type="match status" value="1"/>
</dbReference>
<comment type="subcellular location">
    <subcellularLocation>
        <location evidence="11">Cytoplasm</location>
    </subcellularLocation>
</comment>
<comment type="cofactor">
    <cofactor evidence="11">
        <name>Mg(2+)</name>
        <dbReference type="ChEBI" id="CHEBI:18420"/>
    </cofactor>
    <cofactor evidence="11">
        <name>Mn(2+)</name>
        <dbReference type="ChEBI" id="CHEBI:29035"/>
    </cofactor>
    <cofactor evidence="11">
        <name>Ca(2+)</name>
        <dbReference type="ChEBI" id="CHEBI:29108"/>
    </cofactor>
    <text evidence="11">Binds two Mg(2+) per subunit. The magnesium ions form salt bridges with both the protein and the DNA. Can also accept other divalent metal cations, such as Mn(2+) or Ca(2+).</text>
</comment>
<feature type="binding site" evidence="11">
    <location>
        <position position="571"/>
    </location>
    <ligand>
        <name>Mg(2+)</name>
        <dbReference type="ChEBI" id="CHEBI:18420"/>
        <label>2</label>
    </ligand>
</feature>
<dbReference type="GO" id="GO:0003918">
    <property type="term" value="F:DNA topoisomerase type II (double strand cut, ATP-hydrolyzing) activity"/>
    <property type="evidence" value="ECO:0007669"/>
    <property type="project" value="UniProtKB-EC"/>
</dbReference>
<dbReference type="Gene3D" id="3.40.50.670">
    <property type="match status" value="2"/>
</dbReference>
<protein>
    <recommendedName>
        <fullName evidence="11">DNA gyrase subunit B</fullName>
        <ecNumber evidence="11">5.6.2.2</ecNumber>
    </recommendedName>
</protein>
<dbReference type="InterPro" id="IPR011557">
    <property type="entry name" value="GyrB"/>
</dbReference>
<evidence type="ECO:0000256" key="12">
    <source>
        <dbReference type="SAM" id="MobiDB-lite"/>
    </source>
</evidence>
<evidence type="ECO:0000256" key="2">
    <source>
        <dbReference type="ARBA" id="ARBA00010708"/>
    </source>
</evidence>
<comment type="function">
    <text evidence="11">A type II topoisomerase that negatively supercoils closed circular double-stranded (ds) DNA in an ATP-dependent manner to modulate DNA topology and maintain chromosomes in an underwound state. Negative supercoiling favors strand separation, and DNA replication, transcription, recombination and repair, all of which involve strand separation. Also able to catalyze the interconversion of other topological isomers of dsDNA rings, including catenanes and knotted rings. Type II topoisomerases break and join 2 DNA strands simultaneously in an ATP-dependent manner.</text>
</comment>
<dbReference type="PANTHER" id="PTHR45866">
    <property type="entry name" value="DNA GYRASE/TOPOISOMERASE SUBUNIT B"/>
    <property type="match status" value="1"/>
</dbReference>
<keyword evidence="3 11" id="KW-0963">Cytoplasm</keyword>
<dbReference type="SUPFAM" id="SSF54211">
    <property type="entry name" value="Ribosomal protein S5 domain 2-like"/>
    <property type="match status" value="1"/>
</dbReference>
<evidence type="ECO:0000256" key="7">
    <source>
        <dbReference type="ARBA" id="ARBA00022842"/>
    </source>
</evidence>
<evidence type="ECO:0000313" key="15">
    <source>
        <dbReference type="Proteomes" id="UP001242732"/>
    </source>
</evidence>
<evidence type="ECO:0000256" key="5">
    <source>
        <dbReference type="ARBA" id="ARBA00022741"/>
    </source>
</evidence>
<dbReference type="SUPFAM" id="SSF56719">
    <property type="entry name" value="Type II DNA topoisomerase"/>
    <property type="match status" value="1"/>
</dbReference>
<evidence type="ECO:0000259" key="13">
    <source>
        <dbReference type="PROSITE" id="PS50880"/>
    </source>
</evidence>
<comment type="subunit">
    <text evidence="11">Heterotetramer, composed of two GyrA and two GyrB chains. In the heterotetramer, GyrA contains the active site tyrosine that forms a transient covalent intermediate with DNA, while GyrB binds cofactors and catalyzes ATP hydrolysis.</text>
</comment>
<dbReference type="InterPro" id="IPR041423">
    <property type="entry name" value="GyrB_insert"/>
</dbReference>
<dbReference type="InterPro" id="IPR018522">
    <property type="entry name" value="TopoIIA_CS"/>
</dbReference>